<dbReference type="InterPro" id="IPR055186">
    <property type="entry name" value="C2H2-2nd_BIRD-IDD"/>
</dbReference>
<dbReference type="Proteomes" id="UP000685013">
    <property type="component" value="Chromosome 4"/>
</dbReference>
<gene>
    <name evidence="2" type="ORF">SDJN03_05837</name>
</gene>
<comment type="caution">
    <text evidence="2">The sequence shown here is derived from an EMBL/GenBank/DDBJ whole genome shotgun (WGS) entry which is preliminary data.</text>
</comment>
<dbReference type="EMBL" id="JAGKQH010000004">
    <property type="protein sequence ID" value="KAG6600604.1"/>
    <property type="molecule type" value="Genomic_DNA"/>
</dbReference>
<dbReference type="Pfam" id="PF22996">
    <property type="entry name" value="C2H2-2nd_BIRD-IDD"/>
    <property type="match status" value="1"/>
</dbReference>
<sequence>MGALQLHSISPSLHVCLEPVPSCVHHNPSRALGDLNISQSSPIGKLILKFWHQRVQKRWHHHSQNLLWCVDKGGHRRSVFSDGGGESLSGVRSSSFVRLLPLLQPPQQPILHPTDAISSISSIQKKRKLEEVLNWRSTFISEHLWRLFHFVGRCIFLQVRPAPHINFNLRLALSSIISRNREIPEAALTTGRQILAVLRSSLHFTWYRFYVD</sequence>
<accession>A0AAV6NNB6</accession>
<name>A0AAV6NNB6_9ROSI</name>
<dbReference type="AlphaFoldDB" id="A0AAV6NNB6"/>
<evidence type="ECO:0000313" key="3">
    <source>
        <dbReference type="Proteomes" id="UP000685013"/>
    </source>
</evidence>
<feature type="domain" description="BIRD-IDD transcription factor second C2H2 zinc finger" evidence="1">
    <location>
        <begin position="15"/>
        <end position="35"/>
    </location>
</feature>
<evidence type="ECO:0000259" key="1">
    <source>
        <dbReference type="Pfam" id="PF22996"/>
    </source>
</evidence>
<protein>
    <recommendedName>
        <fullName evidence="1">BIRD-IDD transcription factor second C2H2 zinc finger domain-containing protein</fullName>
    </recommendedName>
</protein>
<organism evidence="2 3">
    <name type="scientific">Cucurbita argyrosperma subsp. sororia</name>
    <dbReference type="NCBI Taxonomy" id="37648"/>
    <lineage>
        <taxon>Eukaryota</taxon>
        <taxon>Viridiplantae</taxon>
        <taxon>Streptophyta</taxon>
        <taxon>Embryophyta</taxon>
        <taxon>Tracheophyta</taxon>
        <taxon>Spermatophyta</taxon>
        <taxon>Magnoliopsida</taxon>
        <taxon>eudicotyledons</taxon>
        <taxon>Gunneridae</taxon>
        <taxon>Pentapetalae</taxon>
        <taxon>rosids</taxon>
        <taxon>fabids</taxon>
        <taxon>Cucurbitales</taxon>
        <taxon>Cucurbitaceae</taxon>
        <taxon>Cucurbiteae</taxon>
        <taxon>Cucurbita</taxon>
    </lineage>
</organism>
<reference evidence="2 3" key="1">
    <citation type="journal article" date="2021" name="Hortic Res">
        <title>The domestication of Cucurbita argyrosperma as revealed by the genome of its wild relative.</title>
        <authorList>
            <person name="Barrera-Redondo J."/>
            <person name="Sanchez-de la Vega G."/>
            <person name="Aguirre-Liguori J.A."/>
            <person name="Castellanos-Morales G."/>
            <person name="Gutierrez-Guerrero Y.T."/>
            <person name="Aguirre-Dugua X."/>
            <person name="Aguirre-Planter E."/>
            <person name="Tenaillon M.I."/>
            <person name="Lira-Saade R."/>
            <person name="Eguiarte L.E."/>
        </authorList>
    </citation>
    <scope>NUCLEOTIDE SEQUENCE [LARGE SCALE GENOMIC DNA]</scope>
    <source>
        <strain evidence="2">JBR-2021</strain>
    </source>
</reference>
<evidence type="ECO:0000313" key="2">
    <source>
        <dbReference type="EMBL" id="KAG6600604.1"/>
    </source>
</evidence>
<keyword evidence="3" id="KW-1185">Reference proteome</keyword>
<proteinExistence type="predicted"/>
<feature type="non-terminal residue" evidence="2">
    <location>
        <position position="1"/>
    </location>
</feature>